<evidence type="ECO:0000256" key="6">
    <source>
        <dbReference type="ARBA" id="ARBA00022741"/>
    </source>
</evidence>
<dbReference type="PANTHER" id="PTHR45646:SF11">
    <property type="entry name" value="SERINE_THREONINE-PROTEIN KINASE DOA"/>
    <property type="match status" value="1"/>
</dbReference>
<sequence length="1285" mass="143133">MDALTSILSTCKKRINLDFLWEKTSLTSPNNMPRGRRKRSYTKGSDCQEDEYRRQKKRRDDDVDYLESPHHRSKTNERKTRHRRHYDDHQHSPSYNANNSSQTTTACSHHHHHHRDHYQDTESQGGYADSGGHHRHSGSRRRHRRRRHHRRSSYSSKRDQGESGGGGRGDEKSIEDDEDGHLIYRAGDILQARYEIVNTLGEGTFGKVVECKDIHKGGDRLALKIIKNVEKYREAAKLEINVLEKLRERDPQGKYLCVQMLDWFDFHGHMCIGFDMLGLSVFDFLKENNYVPYTLEQVRHISYQLCYAVNFLHENQLTHTDLKPENILFVNSDFDTYFNPKKSPFEFAGSVRTRLSKRDERRIKNTDIKLIDFGSATFDHEHHSTIVSTRHYRAPEVILELGWAQPCDVWSIGCIMFELYTGYTLFQTHDNKEHLAMMERILGSMPYRMTKKTKTNYFWHGRLDWDPTTSSGRYVRENCKPLYHYLKDKGQDHIHILEIIEQMLEYVPEQRITLKEALRHGFFESIRHKERENTLMSVPRDSLSEASANSSSTNLNELASDASVVPDGLSSTNSIGLVSAKSGKGVGVGVGSQPDTEAPGGKVSTGTTGNMAATPKKNEEVDGGFSGLAVAEAKRRRFNKLSRHHTMEDPTDMSDFQEIGQSLEAISSKDSTSKPEATAGTASVPKQEEASASNDKSASTSSAVGRRRVSRLEALKHAKTMDYGELGHQDYEPEEEPKSVLDRPIPRQRTESKGEAPVTARRRRREKQFREKTPPGGQKPSESSFDDEVFDTPISMKVGDVANSMLNPSASEFVPKIGYVRRPAYEIAEMEKQKEAKLQEKSNAEKSLTLSDMKFPSKDKLKTQETQTLLDRVTRIFMEKSTQTPENFYPPIPTQDKAIDANQFSDGNTSVSSTWSFDSVADLSLDLDDSIDGEVKELGKVPVMPQTKANNPPSASSDAATGQIFPGSLSFSTQIVTPPGSVPGTPSSSTKSSSTSFPVLAPNKNLSHQHSLGSNVPMQPVVNLPVKAQHSVDSGLSNFIILESPVVTLPLPNAPPPIRATINPSAVVNIRSPAVAVPQGQVLRSPAPQTVQLPQGLAVQPPTPAQVAVPRPVIPVQTAAIPTQPQQGQVPASVQQGQVSVGPQGQVSAPAQQGQVASPAQQGQTWSESQGVDSGNEVVLPKLEKARARRRRRMDRKKKVDGEGSEVQNENVPVGATADLDSVPEQIPVKPKAPEEKKKIHQLNNVNASDNKLPSSPIDALRKYSLESNGSDVFVLASDNLENDR</sequence>
<evidence type="ECO:0000256" key="3">
    <source>
        <dbReference type="ARBA" id="ARBA00022527"/>
    </source>
</evidence>
<dbReference type="InterPro" id="IPR017441">
    <property type="entry name" value="Protein_kinase_ATP_BS"/>
</dbReference>
<feature type="region of interest" description="Disordered" evidence="13">
    <location>
        <begin position="585"/>
        <end position="620"/>
    </location>
</feature>
<feature type="region of interest" description="Disordered" evidence="13">
    <location>
        <begin position="975"/>
        <end position="1003"/>
    </location>
</feature>
<keyword evidence="10" id="KW-0539">Nucleus</keyword>
<feature type="compositionally biased region" description="Basic residues" evidence="13">
    <location>
        <begin position="133"/>
        <end position="152"/>
    </location>
</feature>
<dbReference type="InterPro" id="IPR011009">
    <property type="entry name" value="Kinase-like_dom_sf"/>
</dbReference>
<dbReference type="InterPro" id="IPR008271">
    <property type="entry name" value="Ser/Thr_kinase_AS"/>
</dbReference>
<dbReference type="GO" id="GO:0005634">
    <property type="term" value="C:nucleus"/>
    <property type="evidence" value="ECO:0007669"/>
    <property type="project" value="UniProtKB-SubCell"/>
</dbReference>
<dbReference type="GO" id="GO:0043484">
    <property type="term" value="P:regulation of RNA splicing"/>
    <property type="evidence" value="ECO:0007669"/>
    <property type="project" value="TreeGrafter"/>
</dbReference>
<proteinExistence type="inferred from homology"/>
<feature type="compositionally biased region" description="Polar residues" evidence="13">
    <location>
        <begin position="1150"/>
        <end position="1173"/>
    </location>
</feature>
<evidence type="ECO:0000259" key="14">
    <source>
        <dbReference type="PROSITE" id="PS50011"/>
    </source>
</evidence>
<dbReference type="PANTHER" id="PTHR45646">
    <property type="entry name" value="SERINE/THREONINE-PROTEIN KINASE DOA-RELATED"/>
    <property type="match status" value="1"/>
</dbReference>
<feature type="region of interest" description="Disordered" evidence="13">
    <location>
        <begin position="534"/>
        <end position="554"/>
    </location>
</feature>
<keyword evidence="9" id="KW-0829">Tyrosine-protein kinase</keyword>
<feature type="region of interest" description="Disordered" evidence="13">
    <location>
        <begin position="1124"/>
        <end position="1209"/>
    </location>
</feature>
<feature type="compositionally biased region" description="Polar residues" evidence="13">
    <location>
        <begin position="1242"/>
        <end position="1254"/>
    </location>
</feature>
<feature type="region of interest" description="Disordered" evidence="13">
    <location>
        <begin position="939"/>
        <end position="963"/>
    </location>
</feature>
<comment type="subcellular location">
    <subcellularLocation>
        <location evidence="1">Nucleus</location>
    </subcellularLocation>
</comment>
<feature type="compositionally biased region" description="Low complexity" evidence="13">
    <location>
        <begin position="976"/>
        <end position="996"/>
    </location>
</feature>
<feature type="region of interest" description="Disordered" evidence="13">
    <location>
        <begin position="881"/>
        <end position="905"/>
    </location>
</feature>
<dbReference type="EMBL" id="CAXITT010000128">
    <property type="protein sequence ID" value="CAL1532909.1"/>
    <property type="molecule type" value="Genomic_DNA"/>
</dbReference>
<dbReference type="SUPFAM" id="SSF56112">
    <property type="entry name" value="Protein kinase-like (PK-like)"/>
    <property type="match status" value="1"/>
</dbReference>
<feature type="region of interest" description="Disordered" evidence="13">
    <location>
        <begin position="836"/>
        <end position="864"/>
    </location>
</feature>
<dbReference type="GO" id="GO:0004713">
    <property type="term" value="F:protein tyrosine kinase activity"/>
    <property type="evidence" value="ECO:0007669"/>
    <property type="project" value="UniProtKB-KW"/>
</dbReference>
<dbReference type="FunFam" id="3.30.200.20:FF:000061">
    <property type="entry name" value="Dual specificity protein kinase CLK2"/>
    <property type="match status" value="1"/>
</dbReference>
<keyword evidence="3" id="KW-0723">Serine/threonine-protein kinase</keyword>
<evidence type="ECO:0000256" key="7">
    <source>
        <dbReference type="ARBA" id="ARBA00022777"/>
    </source>
</evidence>
<keyword evidence="6 12" id="KW-0547">Nucleotide-binding</keyword>
<dbReference type="GO" id="GO:0004712">
    <property type="term" value="F:protein serine/threonine/tyrosine kinase activity"/>
    <property type="evidence" value="ECO:0007669"/>
    <property type="project" value="UniProtKB-EC"/>
</dbReference>
<dbReference type="Pfam" id="PF00069">
    <property type="entry name" value="Pkinase"/>
    <property type="match status" value="1"/>
</dbReference>
<dbReference type="Gene3D" id="3.30.200.20">
    <property type="entry name" value="Phosphorylase Kinase, domain 1"/>
    <property type="match status" value="1"/>
</dbReference>
<dbReference type="InterPro" id="IPR051175">
    <property type="entry name" value="CLK_kinases"/>
</dbReference>
<dbReference type="InterPro" id="IPR000719">
    <property type="entry name" value="Prot_kinase_dom"/>
</dbReference>
<feature type="region of interest" description="Disordered" evidence="13">
    <location>
        <begin position="25"/>
        <end position="177"/>
    </location>
</feature>
<evidence type="ECO:0000256" key="9">
    <source>
        <dbReference type="ARBA" id="ARBA00023137"/>
    </source>
</evidence>
<dbReference type="PROSITE" id="PS50011">
    <property type="entry name" value="PROTEIN_KINASE_DOM"/>
    <property type="match status" value="1"/>
</dbReference>
<accession>A0AAV2HHM5</accession>
<feature type="compositionally biased region" description="Basic residues" evidence="13">
    <location>
        <begin position="1187"/>
        <end position="1199"/>
    </location>
</feature>
<feature type="compositionally biased region" description="Low complexity" evidence="13">
    <location>
        <begin position="544"/>
        <end position="554"/>
    </location>
</feature>
<dbReference type="GO" id="GO:0005524">
    <property type="term" value="F:ATP binding"/>
    <property type="evidence" value="ECO:0007669"/>
    <property type="project" value="UniProtKB-UniRule"/>
</dbReference>
<feature type="compositionally biased region" description="Low complexity" evidence="13">
    <location>
        <begin position="1124"/>
        <end position="1149"/>
    </location>
</feature>
<evidence type="ECO:0000256" key="1">
    <source>
        <dbReference type="ARBA" id="ARBA00004123"/>
    </source>
</evidence>
<evidence type="ECO:0000256" key="4">
    <source>
        <dbReference type="ARBA" id="ARBA00022553"/>
    </source>
</evidence>
<feature type="region of interest" description="Disordered" evidence="13">
    <location>
        <begin position="666"/>
        <end position="788"/>
    </location>
</feature>
<keyword evidence="5" id="KW-0808">Transferase</keyword>
<evidence type="ECO:0000256" key="8">
    <source>
        <dbReference type="ARBA" id="ARBA00022840"/>
    </source>
</evidence>
<feature type="region of interest" description="Disordered" evidence="13">
    <location>
        <begin position="1230"/>
        <end position="1257"/>
    </location>
</feature>
<protein>
    <recommendedName>
        <fullName evidence="2">dual-specificity kinase</fullName>
        <ecNumber evidence="2">2.7.12.1</ecNumber>
    </recommendedName>
</protein>
<feature type="binding site" evidence="12">
    <location>
        <position position="224"/>
    </location>
    <ligand>
        <name>ATP</name>
        <dbReference type="ChEBI" id="CHEBI:30616"/>
    </ligand>
</feature>
<keyword evidence="7" id="KW-0418">Kinase</keyword>
<evidence type="ECO:0000313" key="16">
    <source>
        <dbReference type="Proteomes" id="UP001497497"/>
    </source>
</evidence>
<organism evidence="15 16">
    <name type="scientific">Lymnaea stagnalis</name>
    <name type="common">Great pond snail</name>
    <name type="synonym">Helix stagnalis</name>
    <dbReference type="NCBI Taxonomy" id="6523"/>
    <lineage>
        <taxon>Eukaryota</taxon>
        <taxon>Metazoa</taxon>
        <taxon>Spiralia</taxon>
        <taxon>Lophotrochozoa</taxon>
        <taxon>Mollusca</taxon>
        <taxon>Gastropoda</taxon>
        <taxon>Heterobranchia</taxon>
        <taxon>Euthyneura</taxon>
        <taxon>Panpulmonata</taxon>
        <taxon>Hygrophila</taxon>
        <taxon>Lymnaeoidea</taxon>
        <taxon>Lymnaeidae</taxon>
        <taxon>Lymnaea</taxon>
    </lineage>
</organism>
<evidence type="ECO:0000313" key="15">
    <source>
        <dbReference type="EMBL" id="CAL1532909.1"/>
    </source>
</evidence>
<evidence type="ECO:0000256" key="12">
    <source>
        <dbReference type="PROSITE-ProRule" id="PRU10141"/>
    </source>
</evidence>
<dbReference type="Gene3D" id="1.10.510.10">
    <property type="entry name" value="Transferase(Phosphotransferase) domain 1"/>
    <property type="match status" value="1"/>
</dbReference>
<keyword evidence="16" id="KW-1185">Reference proteome</keyword>
<feature type="compositionally biased region" description="Polar residues" evidence="13">
    <location>
        <begin position="92"/>
        <end position="107"/>
    </location>
</feature>
<feature type="compositionally biased region" description="Basic and acidic residues" evidence="13">
    <location>
        <begin position="710"/>
        <end position="754"/>
    </location>
</feature>
<dbReference type="EC" id="2.7.12.1" evidence="2"/>
<feature type="domain" description="Protein kinase" evidence="14">
    <location>
        <begin position="194"/>
        <end position="523"/>
    </location>
</feature>
<evidence type="ECO:0000256" key="10">
    <source>
        <dbReference type="ARBA" id="ARBA00023242"/>
    </source>
</evidence>
<dbReference type="Proteomes" id="UP001497497">
    <property type="component" value="Unassembled WGS sequence"/>
</dbReference>
<comment type="caution">
    <text evidence="15">The sequence shown here is derived from an EMBL/GenBank/DDBJ whole genome shotgun (WGS) entry which is preliminary data.</text>
</comment>
<comment type="similarity">
    <text evidence="11">Belongs to the protein kinase superfamily. CMGC Ser/Thr protein kinase family. Lammer subfamily.</text>
</comment>
<keyword evidence="4" id="KW-0597">Phosphoprotein</keyword>
<dbReference type="PROSITE" id="PS00107">
    <property type="entry name" value="PROTEIN_KINASE_ATP"/>
    <property type="match status" value="1"/>
</dbReference>
<evidence type="ECO:0000256" key="2">
    <source>
        <dbReference type="ARBA" id="ARBA00013203"/>
    </source>
</evidence>
<evidence type="ECO:0000256" key="5">
    <source>
        <dbReference type="ARBA" id="ARBA00022679"/>
    </source>
</evidence>
<feature type="compositionally biased region" description="Basic and acidic residues" evidence="13">
    <location>
        <begin position="50"/>
        <end position="78"/>
    </location>
</feature>
<evidence type="ECO:0000256" key="11">
    <source>
        <dbReference type="ARBA" id="ARBA00037966"/>
    </source>
</evidence>
<keyword evidence="8 12" id="KW-0067">ATP-binding</keyword>
<dbReference type="PROSITE" id="PS00108">
    <property type="entry name" value="PROTEIN_KINASE_ST"/>
    <property type="match status" value="1"/>
</dbReference>
<dbReference type="CDD" id="cd14134">
    <property type="entry name" value="PKc_CLK"/>
    <property type="match status" value="1"/>
</dbReference>
<reference evidence="15 16" key="1">
    <citation type="submission" date="2024-04" db="EMBL/GenBank/DDBJ databases">
        <authorList>
            <consortium name="Genoscope - CEA"/>
            <person name="William W."/>
        </authorList>
    </citation>
    <scope>NUCLEOTIDE SEQUENCE [LARGE SCALE GENOMIC DNA]</scope>
</reference>
<evidence type="ECO:0000256" key="13">
    <source>
        <dbReference type="SAM" id="MobiDB-lite"/>
    </source>
</evidence>
<name>A0AAV2HHM5_LYMST</name>
<dbReference type="SMART" id="SM00220">
    <property type="entry name" value="S_TKc"/>
    <property type="match status" value="1"/>
</dbReference>
<dbReference type="GO" id="GO:0004674">
    <property type="term" value="F:protein serine/threonine kinase activity"/>
    <property type="evidence" value="ECO:0007669"/>
    <property type="project" value="UniProtKB-KW"/>
</dbReference>
<feature type="compositionally biased region" description="Low complexity" evidence="13">
    <location>
        <begin position="690"/>
        <end position="703"/>
    </location>
</feature>
<feature type="compositionally biased region" description="Low complexity" evidence="13">
    <location>
        <begin position="949"/>
        <end position="960"/>
    </location>
</feature>
<gene>
    <name evidence="15" type="ORF">GSLYS_00006927001</name>
</gene>